<organism evidence="5 6">
    <name type="scientific">Oceanicoccus sagamiensis</name>
    <dbReference type="NCBI Taxonomy" id="716816"/>
    <lineage>
        <taxon>Bacteria</taxon>
        <taxon>Pseudomonadati</taxon>
        <taxon>Pseudomonadota</taxon>
        <taxon>Gammaproteobacteria</taxon>
        <taxon>Cellvibrionales</taxon>
        <taxon>Spongiibacteraceae</taxon>
        <taxon>Oceanicoccus</taxon>
    </lineage>
</organism>
<dbReference type="KEGG" id="osg:BST96_18660"/>
<dbReference type="PROSITE" id="PS50902">
    <property type="entry name" value="FLAVODOXIN_LIKE"/>
    <property type="match status" value="1"/>
</dbReference>
<dbReference type="InterPro" id="IPR005025">
    <property type="entry name" value="FMN_Rdtase-like_dom"/>
</dbReference>
<dbReference type="GO" id="GO:0016491">
    <property type="term" value="F:oxidoreductase activity"/>
    <property type="evidence" value="ECO:0007669"/>
    <property type="project" value="InterPro"/>
</dbReference>
<evidence type="ECO:0000256" key="3">
    <source>
        <dbReference type="ARBA" id="ARBA00022643"/>
    </source>
</evidence>
<keyword evidence="6" id="KW-1185">Reference proteome</keyword>
<feature type="domain" description="Flavodoxin-like" evidence="4">
    <location>
        <begin position="4"/>
        <end position="151"/>
    </location>
</feature>
<name>A0A1X9ND30_9GAMM</name>
<keyword evidence="2" id="KW-0285">Flavoprotein</keyword>
<keyword evidence="3" id="KW-0288">FMN</keyword>
<evidence type="ECO:0000313" key="5">
    <source>
        <dbReference type="EMBL" id="ARN75940.1"/>
    </source>
</evidence>
<gene>
    <name evidence="5" type="ORF">BST96_18660</name>
</gene>
<dbReference type="Proteomes" id="UP000193450">
    <property type="component" value="Chromosome"/>
</dbReference>
<reference evidence="5 6" key="1">
    <citation type="submission" date="2016-11" db="EMBL/GenBank/DDBJ databases">
        <title>Trade-off between light-utilization and light-protection in marine flavobacteria.</title>
        <authorList>
            <person name="Kumagai Y."/>
        </authorList>
    </citation>
    <scope>NUCLEOTIDE SEQUENCE [LARGE SCALE GENOMIC DNA]</scope>
    <source>
        <strain evidence="5 6">NBRC 107125</strain>
    </source>
</reference>
<evidence type="ECO:0000313" key="6">
    <source>
        <dbReference type="Proteomes" id="UP000193450"/>
    </source>
</evidence>
<dbReference type="GO" id="GO:0010181">
    <property type="term" value="F:FMN binding"/>
    <property type="evidence" value="ECO:0007669"/>
    <property type="project" value="InterPro"/>
</dbReference>
<dbReference type="EMBL" id="CP019343">
    <property type="protein sequence ID" value="ARN75940.1"/>
    <property type="molecule type" value="Genomic_DNA"/>
</dbReference>
<dbReference type="Pfam" id="PF03358">
    <property type="entry name" value="FMN_red"/>
    <property type="match status" value="1"/>
</dbReference>
<dbReference type="InterPro" id="IPR001226">
    <property type="entry name" value="Flavodoxin_CS"/>
</dbReference>
<dbReference type="STRING" id="716816.BST96_18660"/>
<dbReference type="InterPro" id="IPR008254">
    <property type="entry name" value="Flavodoxin/NO_synth"/>
</dbReference>
<proteinExistence type="predicted"/>
<dbReference type="AlphaFoldDB" id="A0A1X9ND30"/>
<evidence type="ECO:0000256" key="2">
    <source>
        <dbReference type="ARBA" id="ARBA00022630"/>
    </source>
</evidence>
<dbReference type="PROSITE" id="PS00201">
    <property type="entry name" value="FLAVODOXIN"/>
    <property type="match status" value="1"/>
</dbReference>
<dbReference type="Gene3D" id="3.40.50.360">
    <property type="match status" value="1"/>
</dbReference>
<dbReference type="RefSeq" id="WP_085760137.1">
    <property type="nucleotide sequence ID" value="NZ_CP019343.1"/>
</dbReference>
<evidence type="ECO:0000259" key="4">
    <source>
        <dbReference type="PROSITE" id="PS50902"/>
    </source>
</evidence>
<dbReference type="GO" id="GO:0009055">
    <property type="term" value="F:electron transfer activity"/>
    <property type="evidence" value="ECO:0007669"/>
    <property type="project" value="InterPro"/>
</dbReference>
<comment type="cofactor">
    <cofactor evidence="1">
        <name>FMN</name>
        <dbReference type="ChEBI" id="CHEBI:58210"/>
    </cofactor>
</comment>
<sequence>MKHLLIIYHSQSGTTRALAEAVLRGAVTEPLIEPRLVPAMEAGVEELLWADALVFATPENFGYISGGLKDFFDRTYYAVASRQINLPYAVIISAGNDGTGALRQLQRIAKGYPLRCVTEPVILVGELSTEGLAASEELGAAIAAGLGMGIY</sequence>
<protein>
    <submittedName>
        <fullName evidence="5">Flavodoxin</fullName>
    </submittedName>
</protein>
<dbReference type="InterPro" id="IPR029039">
    <property type="entry name" value="Flavoprotein-like_sf"/>
</dbReference>
<accession>A0A1X9ND30</accession>
<dbReference type="OrthoDB" id="5736081at2"/>
<dbReference type="SUPFAM" id="SSF52218">
    <property type="entry name" value="Flavoproteins"/>
    <property type="match status" value="1"/>
</dbReference>
<evidence type="ECO:0000256" key="1">
    <source>
        <dbReference type="ARBA" id="ARBA00001917"/>
    </source>
</evidence>